<dbReference type="GO" id="GO:0005576">
    <property type="term" value="C:extracellular region"/>
    <property type="evidence" value="ECO:0007669"/>
    <property type="project" value="InterPro"/>
</dbReference>
<dbReference type="Pfam" id="PF07464">
    <property type="entry name" value="ApoLp-III"/>
    <property type="match status" value="1"/>
</dbReference>
<dbReference type="AlphaFoldDB" id="A0A3F2Z128"/>
<dbReference type="STRING" id="112268.A0A3F2Z128"/>
<proteinExistence type="predicted"/>
<reference evidence="3" key="2">
    <citation type="submission" date="2020-05" db="UniProtKB">
        <authorList>
            <consortium name="EnsemblMetazoa"/>
        </authorList>
    </citation>
    <scope>IDENTIFICATION</scope>
    <source>
        <strain evidence="3">MINIMUS1</strain>
    </source>
</reference>
<evidence type="ECO:0000256" key="2">
    <source>
        <dbReference type="SAM" id="SignalP"/>
    </source>
</evidence>
<feature type="signal peptide" evidence="2">
    <location>
        <begin position="1"/>
        <end position="19"/>
    </location>
</feature>
<evidence type="ECO:0000313" key="4">
    <source>
        <dbReference type="Proteomes" id="UP000075920"/>
    </source>
</evidence>
<protein>
    <recommendedName>
        <fullName evidence="5">Apolipophorin-III</fullName>
    </recommendedName>
</protein>
<accession>A0A3F2Z128</accession>
<reference evidence="4" key="1">
    <citation type="submission" date="2013-03" db="EMBL/GenBank/DDBJ databases">
        <title>The Genome Sequence of Anopheles minimus MINIMUS1.</title>
        <authorList>
            <consortium name="The Broad Institute Genomics Platform"/>
            <person name="Neafsey D.E."/>
            <person name="Walton C."/>
            <person name="Walker B."/>
            <person name="Young S.K."/>
            <person name="Zeng Q."/>
            <person name="Gargeya S."/>
            <person name="Fitzgerald M."/>
            <person name="Haas B."/>
            <person name="Abouelleil A."/>
            <person name="Allen A.W."/>
            <person name="Alvarado L."/>
            <person name="Arachchi H.M."/>
            <person name="Berlin A.M."/>
            <person name="Chapman S.B."/>
            <person name="Gainer-Dewar J."/>
            <person name="Goldberg J."/>
            <person name="Griggs A."/>
            <person name="Gujja S."/>
            <person name="Hansen M."/>
            <person name="Howarth C."/>
            <person name="Imamovic A."/>
            <person name="Ireland A."/>
            <person name="Larimer J."/>
            <person name="McCowan C."/>
            <person name="Murphy C."/>
            <person name="Pearson M."/>
            <person name="Poon T.W."/>
            <person name="Priest M."/>
            <person name="Roberts A."/>
            <person name="Saif S."/>
            <person name="Shea T."/>
            <person name="Sisk P."/>
            <person name="Sykes S."/>
            <person name="Wortman J."/>
            <person name="Nusbaum C."/>
            <person name="Birren B."/>
        </authorList>
    </citation>
    <scope>NUCLEOTIDE SEQUENCE [LARGE SCALE GENOMIC DNA]</scope>
    <source>
        <strain evidence="4">MINIMUS1</strain>
    </source>
</reference>
<name>A0A3F2Z128_9DIPT</name>
<keyword evidence="4" id="KW-1185">Reference proteome</keyword>
<organism evidence="3 4">
    <name type="scientific">Anopheles minimus</name>
    <dbReference type="NCBI Taxonomy" id="112268"/>
    <lineage>
        <taxon>Eukaryota</taxon>
        <taxon>Metazoa</taxon>
        <taxon>Ecdysozoa</taxon>
        <taxon>Arthropoda</taxon>
        <taxon>Hexapoda</taxon>
        <taxon>Insecta</taxon>
        <taxon>Pterygota</taxon>
        <taxon>Neoptera</taxon>
        <taxon>Endopterygota</taxon>
        <taxon>Diptera</taxon>
        <taxon>Nematocera</taxon>
        <taxon>Culicoidea</taxon>
        <taxon>Culicidae</taxon>
        <taxon>Anophelinae</taxon>
        <taxon>Anopheles</taxon>
    </lineage>
</organism>
<keyword evidence="1" id="KW-0175">Coiled coil</keyword>
<sequence length="193" mass="22093">MAKLVCIILTLCVIQGSFAFVRRDAPATPAEEPNFFQTLMSIKDKIEVAVQETQQNVLKSLGFQSNEEVVQTIQQNTNQYVERLRSVQRVLDEEGKKNMEVLEPYVKDLKAKLDQTTASLTEQNPELVQKAKEYQQQVQTNVQSLVEEAQKTVEKLKADTSVQTEEMQKALKMLYDSTFEIFTKTANELKQKQ</sequence>
<dbReference type="EnsemblMetazoa" id="AMIN016180-RA">
    <property type="protein sequence ID" value="AMIN016180-PA"/>
    <property type="gene ID" value="AMIN016180"/>
</dbReference>
<dbReference type="GO" id="GO:0006869">
    <property type="term" value="P:lipid transport"/>
    <property type="evidence" value="ECO:0007669"/>
    <property type="project" value="InterPro"/>
</dbReference>
<dbReference type="SUPFAM" id="SSF58113">
    <property type="entry name" value="Apolipoprotein A-I"/>
    <property type="match status" value="1"/>
</dbReference>
<feature type="coiled-coil region" evidence="1">
    <location>
        <begin position="139"/>
        <end position="166"/>
    </location>
</feature>
<evidence type="ECO:0000256" key="1">
    <source>
        <dbReference type="SAM" id="Coils"/>
    </source>
</evidence>
<dbReference type="Proteomes" id="UP000075920">
    <property type="component" value="Unassembled WGS sequence"/>
</dbReference>
<feature type="chain" id="PRO_5017596768" description="Apolipophorin-III" evidence="2">
    <location>
        <begin position="20"/>
        <end position="193"/>
    </location>
</feature>
<dbReference type="Gene3D" id="1.20.120.20">
    <property type="entry name" value="Apolipoprotein"/>
    <property type="match status" value="1"/>
</dbReference>
<keyword evidence="2" id="KW-0732">Signal</keyword>
<dbReference type="GO" id="GO:0008289">
    <property type="term" value="F:lipid binding"/>
    <property type="evidence" value="ECO:0007669"/>
    <property type="project" value="InterPro"/>
</dbReference>
<evidence type="ECO:0000313" key="3">
    <source>
        <dbReference type="EnsemblMetazoa" id="AMIN016180-PA"/>
    </source>
</evidence>
<dbReference type="InterPro" id="IPR010009">
    <property type="entry name" value="ApoLp-III"/>
</dbReference>
<dbReference type="VEuPathDB" id="VectorBase:AMIN016180"/>
<evidence type="ECO:0008006" key="5">
    <source>
        <dbReference type="Google" id="ProtNLM"/>
    </source>
</evidence>